<dbReference type="Proteomes" id="UP000274922">
    <property type="component" value="Unassembled WGS sequence"/>
</dbReference>
<feature type="region of interest" description="Disordered" evidence="1">
    <location>
        <begin position="343"/>
        <end position="446"/>
    </location>
</feature>
<gene>
    <name evidence="4" type="ORF">CXG81DRAFT_20843</name>
</gene>
<evidence type="ECO:0000313" key="5">
    <source>
        <dbReference type="Proteomes" id="UP000274922"/>
    </source>
</evidence>
<evidence type="ECO:0000256" key="2">
    <source>
        <dbReference type="SAM" id="Phobius"/>
    </source>
</evidence>
<dbReference type="EMBL" id="ML014330">
    <property type="protein sequence ID" value="RKO99018.1"/>
    <property type="molecule type" value="Genomic_DNA"/>
</dbReference>
<evidence type="ECO:0000313" key="4">
    <source>
        <dbReference type="EMBL" id="RKO99018.1"/>
    </source>
</evidence>
<name>A0A4P9X206_9FUNG</name>
<keyword evidence="2" id="KW-0812">Transmembrane</keyword>
<protein>
    <submittedName>
        <fullName evidence="4">Uncharacterized protein</fullName>
    </submittedName>
</protein>
<feature type="transmembrane region" description="Helical" evidence="2">
    <location>
        <begin position="262"/>
        <end position="281"/>
    </location>
</feature>
<proteinExistence type="predicted"/>
<feature type="compositionally biased region" description="Polar residues" evidence="1">
    <location>
        <begin position="368"/>
        <end position="385"/>
    </location>
</feature>
<dbReference type="AlphaFoldDB" id="A0A4P9X206"/>
<accession>A0A4P9X206</accession>
<keyword evidence="5" id="KW-1185">Reference proteome</keyword>
<feature type="transmembrane region" description="Helical" evidence="2">
    <location>
        <begin position="236"/>
        <end position="255"/>
    </location>
</feature>
<feature type="signal peptide" evidence="3">
    <location>
        <begin position="1"/>
        <end position="23"/>
    </location>
</feature>
<feature type="chain" id="PRO_5020442956" evidence="3">
    <location>
        <begin position="24"/>
        <end position="446"/>
    </location>
</feature>
<feature type="transmembrane region" description="Helical" evidence="2">
    <location>
        <begin position="287"/>
        <end position="308"/>
    </location>
</feature>
<keyword evidence="2" id="KW-0472">Membrane</keyword>
<evidence type="ECO:0000256" key="1">
    <source>
        <dbReference type="SAM" id="MobiDB-lite"/>
    </source>
</evidence>
<keyword evidence="3" id="KW-0732">Signal</keyword>
<keyword evidence="2" id="KW-1133">Transmembrane helix</keyword>
<feature type="compositionally biased region" description="Low complexity" evidence="1">
    <location>
        <begin position="344"/>
        <end position="367"/>
    </location>
</feature>
<evidence type="ECO:0000256" key="3">
    <source>
        <dbReference type="SAM" id="SignalP"/>
    </source>
</evidence>
<sequence>MRHFIVLRLLALVAVLVMPMARADKSSASYDLFDADAMDPKIQAKIHEETKDFRSPEELDDWMRLKLQSTPKWREKFRTDLEDYRTPSGEAMSAATQRRLQSEYEAYILHPAFVPACREVTSNVSREWAALRPSPYKTGTFVEHMAVNNATMAAMNRHVHTEFIAFYRTRAPTARQPADTDADAVAEPPSGSMELTALVVVSETTELAPAAGTAVGLRRRQRRGLQRRDDTYNHDIAMAFLGTMVVAVGVIVPMLTVLMWSFAMAFLASTSGLLLLTTLVLPALGVALFIAATVAAIVAGIVALLYFLGGGPRHNKTHNFPLGGTPSTARPWIIRGPGILDSGEATAAPATSDSDEAAAAPASSDTDGSTPAPTTPATDGSTASPATRDPRDATASPATSDPGDATAGPSASDSGDATAGPPASDSGDATAGPPASDTGDATAAPA</sequence>
<organism evidence="4 5">
    <name type="scientific">Caulochytrium protostelioides</name>
    <dbReference type="NCBI Taxonomy" id="1555241"/>
    <lineage>
        <taxon>Eukaryota</taxon>
        <taxon>Fungi</taxon>
        <taxon>Fungi incertae sedis</taxon>
        <taxon>Chytridiomycota</taxon>
        <taxon>Chytridiomycota incertae sedis</taxon>
        <taxon>Chytridiomycetes</taxon>
        <taxon>Caulochytriales</taxon>
        <taxon>Caulochytriaceae</taxon>
        <taxon>Caulochytrium</taxon>
    </lineage>
</organism>
<reference evidence="5" key="1">
    <citation type="journal article" date="2018" name="Nat. Microbiol.">
        <title>Leveraging single-cell genomics to expand the fungal tree of life.</title>
        <authorList>
            <person name="Ahrendt S.R."/>
            <person name="Quandt C.A."/>
            <person name="Ciobanu D."/>
            <person name="Clum A."/>
            <person name="Salamov A."/>
            <person name="Andreopoulos B."/>
            <person name="Cheng J.F."/>
            <person name="Woyke T."/>
            <person name="Pelin A."/>
            <person name="Henrissat B."/>
            <person name="Reynolds N.K."/>
            <person name="Benny G.L."/>
            <person name="Smith M.E."/>
            <person name="James T.Y."/>
            <person name="Grigoriev I.V."/>
        </authorList>
    </citation>
    <scope>NUCLEOTIDE SEQUENCE [LARGE SCALE GENOMIC DNA]</scope>
    <source>
        <strain evidence="5">ATCC 52028</strain>
    </source>
</reference>